<dbReference type="EMBL" id="CP034458">
    <property type="protein sequence ID" value="QBM88326.1"/>
    <property type="molecule type" value="Genomic_DNA"/>
</dbReference>
<dbReference type="InterPro" id="IPR036866">
    <property type="entry name" value="RibonucZ/Hydroxyglut_hydro"/>
</dbReference>
<dbReference type="InterPro" id="IPR001279">
    <property type="entry name" value="Metallo-B-lactamas"/>
</dbReference>
<dbReference type="PANTHER" id="PTHR15032">
    <property type="entry name" value="N-ACYL-PHOSPHATIDYLETHANOLAMINE-HYDROLYZING PHOSPHOLIPASE D"/>
    <property type="match status" value="1"/>
</dbReference>
<dbReference type="Gene3D" id="3.60.15.10">
    <property type="entry name" value="Ribonuclease Z/Hydroxyacylglutathione hydrolase-like"/>
    <property type="match status" value="1"/>
</dbReference>
<dbReference type="STRING" id="2163413.A0A4P6XPX3"/>
<keyword evidence="3" id="KW-1185">Reference proteome</keyword>
<dbReference type="Proteomes" id="UP000292447">
    <property type="component" value="Chromosome III"/>
</dbReference>
<dbReference type="GO" id="GO:0070290">
    <property type="term" value="F:N-acylphosphatidylethanolamine-specific phospholipase D activity"/>
    <property type="evidence" value="ECO:0007669"/>
    <property type="project" value="InterPro"/>
</dbReference>
<gene>
    <name evidence="2" type="primary">MPUL0C02920</name>
    <name evidence="2" type="ORF">METSCH_C02920</name>
</gene>
<dbReference type="InterPro" id="IPR024884">
    <property type="entry name" value="NAPE-PLD"/>
</dbReference>
<dbReference type="PANTHER" id="PTHR15032:SF4">
    <property type="entry name" value="N-ACYL-PHOSPHATIDYLETHANOLAMINE-HYDROLYZING PHOSPHOLIPASE D"/>
    <property type="match status" value="1"/>
</dbReference>
<sequence length="450" mass="51105">MSYFPRLSRGARIGLGGLLAYSSFESYMYLKTLRLIEKRKSLIESAGHSDENEHLRFQSATVSGIFVNPFDEYRPQTAFEFVYVRILEVVESLYGSKVEIHDPQLTATGEIAEVKDLLKAYQPNYELLRNNTQVLKKCMETGFFAPLQKLNTHAVPIDQQLLFTWLGQSCSLLQVSGINILTDPIFSEHLFGKNLGPKRLVRSPMSLEDVSYATDNKLDLVLVSHNHPDHLEMECVRKIGNSALWIVPLGLKLVLKRKGVENVIEMDWWDVVPLNKHLFKDKGLIFPDKYEVAFLPAMHWSGRYVVDANTSLWGSFILRKNGKSIVYHAGDTGYSEALFEEIGKRYAPINLSLLPIGQYCPSWHQKPRHISPEECMKIASHVNTTNIMGVHFGTFKLSSEPILEPKTLFLKLAELQNRQHSYGVPEFGLTYEYNMGLASAPVVSHVLETK</sequence>
<dbReference type="GO" id="GO:0005737">
    <property type="term" value="C:cytoplasm"/>
    <property type="evidence" value="ECO:0007669"/>
    <property type="project" value="TreeGrafter"/>
</dbReference>
<dbReference type="PIRSF" id="PIRSF038896">
    <property type="entry name" value="NAPE-PLD"/>
    <property type="match status" value="1"/>
</dbReference>
<evidence type="ECO:0000259" key="1">
    <source>
        <dbReference type="Pfam" id="PF12706"/>
    </source>
</evidence>
<proteinExistence type="predicted"/>
<protein>
    <submittedName>
        <fullName evidence="2">L-ascorbate metabolism protein UlaG, beta-lactamase superfamily</fullName>
    </submittedName>
</protein>
<dbReference type="Pfam" id="PF12706">
    <property type="entry name" value="Lactamase_B_2"/>
    <property type="match status" value="1"/>
</dbReference>
<name>A0A4P6XPX3_9ASCO</name>
<accession>A0A4P6XPX3</accession>
<evidence type="ECO:0000313" key="2">
    <source>
        <dbReference type="EMBL" id="QBM88326.1"/>
    </source>
</evidence>
<reference evidence="3" key="1">
    <citation type="submission" date="2019-03" db="EMBL/GenBank/DDBJ databases">
        <title>Snf2 controls pulcherriminic acid biosynthesis and connects pigmentation and antifungal activity of the yeast Metschnikowia pulcherrima.</title>
        <authorList>
            <person name="Gore-Lloyd D."/>
            <person name="Sumann I."/>
            <person name="Brachmann A.O."/>
            <person name="Schneeberger K."/>
            <person name="Ortiz-Merino R.A."/>
            <person name="Moreno-Beltran M."/>
            <person name="Schlaefli M."/>
            <person name="Kirner P."/>
            <person name="Santos Kron A."/>
            <person name="Wolfe K.H."/>
            <person name="Piel J."/>
            <person name="Ahrens C.H."/>
            <person name="Henk D."/>
            <person name="Freimoser F.M."/>
        </authorList>
    </citation>
    <scope>NUCLEOTIDE SEQUENCE [LARGE SCALE GENOMIC DNA]</scope>
    <source>
        <strain evidence="3">APC 1.2</strain>
    </source>
</reference>
<dbReference type="GO" id="GO:0070292">
    <property type="term" value="P:N-acylphosphatidylethanolamine metabolic process"/>
    <property type="evidence" value="ECO:0007669"/>
    <property type="project" value="TreeGrafter"/>
</dbReference>
<evidence type="ECO:0000313" key="3">
    <source>
        <dbReference type="Proteomes" id="UP000292447"/>
    </source>
</evidence>
<feature type="domain" description="Metallo-beta-lactamase" evidence="1">
    <location>
        <begin position="179"/>
        <end position="392"/>
    </location>
</feature>
<dbReference type="GO" id="GO:0070291">
    <property type="term" value="P:N-acylethanolamine metabolic process"/>
    <property type="evidence" value="ECO:0007669"/>
    <property type="project" value="TreeGrafter"/>
</dbReference>
<dbReference type="AlphaFoldDB" id="A0A4P6XPX3"/>
<dbReference type="SUPFAM" id="SSF56281">
    <property type="entry name" value="Metallo-hydrolase/oxidoreductase"/>
    <property type="match status" value="1"/>
</dbReference>
<organism evidence="2 3">
    <name type="scientific">Metschnikowia aff. pulcherrima</name>
    <dbReference type="NCBI Taxonomy" id="2163413"/>
    <lineage>
        <taxon>Eukaryota</taxon>
        <taxon>Fungi</taxon>
        <taxon>Dikarya</taxon>
        <taxon>Ascomycota</taxon>
        <taxon>Saccharomycotina</taxon>
        <taxon>Pichiomycetes</taxon>
        <taxon>Metschnikowiaceae</taxon>
        <taxon>Metschnikowia</taxon>
    </lineage>
</organism>
<dbReference type="GO" id="GO:0008270">
    <property type="term" value="F:zinc ion binding"/>
    <property type="evidence" value="ECO:0007669"/>
    <property type="project" value="InterPro"/>
</dbReference>